<keyword evidence="4" id="KW-0472">Membrane</keyword>
<accession>A0A8T5ULI7</accession>
<dbReference type="AlphaFoldDB" id="A0A8T5ULI7"/>
<keyword evidence="2 3" id="KW-0802">TPR repeat</keyword>
<feature type="repeat" description="TPR" evidence="3">
    <location>
        <begin position="299"/>
        <end position="332"/>
    </location>
</feature>
<dbReference type="Pfam" id="PF13414">
    <property type="entry name" value="TPR_11"/>
    <property type="match status" value="1"/>
</dbReference>
<sequence>MNKNFAIIMYFLVGFYLIVIPFWPVWEGLNPSNLSLLALGVFAIMGGVIVLYDKYTFSLKLYKLILALLSLIEGILIIDIFINSFTHNDFIIYIILMLTGLLTIIFIIAIIYFLVNKREISKIQRGFELIDQSKYQEACDYFDKYVKSDPENPLAWSGKAVALLKLNKYEEALECSNIALDIKLSLNKFLVKKTINVIQLSSKGLALAGLKRYDEALDYFDKVLKMNPKYLVALNARACVLAKLKNYDEALKIINKAQKLSPKNAYILDTKAYILSGLGKSDEALQYYQKAIDINPHNEEIHYNKGKTHKKLQQYNAALDCFDESLNINPNFEDAVKAKNVVMKLIEK</sequence>
<proteinExistence type="predicted"/>
<organism evidence="5 6">
    <name type="scientific">Methanobacterium spitsbergense</name>
    <dbReference type="NCBI Taxonomy" id="2874285"/>
    <lineage>
        <taxon>Archaea</taxon>
        <taxon>Methanobacteriati</taxon>
        <taxon>Methanobacteriota</taxon>
        <taxon>Methanomada group</taxon>
        <taxon>Methanobacteria</taxon>
        <taxon>Methanobacteriales</taxon>
        <taxon>Methanobacteriaceae</taxon>
        <taxon>Methanobacterium</taxon>
    </lineage>
</organism>
<name>A0A8T5ULI7_9EURY</name>
<reference evidence="6" key="1">
    <citation type="journal article" date="2022" name="Microbiol. Resour. Announc.">
        <title>Draft Genome Sequence of a Methanogenic Archaeon from West Spitsbergen Permafrost.</title>
        <authorList>
            <person name="Trubitsyn V."/>
            <person name="Rivkina E."/>
            <person name="Shcherbakova V."/>
        </authorList>
    </citation>
    <scope>NUCLEOTIDE SEQUENCE [LARGE SCALE GENOMIC DNA]</scope>
    <source>
        <strain evidence="6">VT</strain>
    </source>
</reference>
<dbReference type="SMART" id="SM00028">
    <property type="entry name" value="TPR"/>
    <property type="match status" value="6"/>
</dbReference>
<feature type="transmembrane region" description="Helical" evidence="4">
    <location>
        <begin position="90"/>
        <end position="115"/>
    </location>
</feature>
<evidence type="ECO:0000256" key="4">
    <source>
        <dbReference type="SAM" id="Phobius"/>
    </source>
</evidence>
<protein>
    <submittedName>
        <fullName evidence="5">Tetratricopeptide repeat protein</fullName>
    </submittedName>
</protein>
<dbReference type="PROSITE" id="PS50005">
    <property type="entry name" value="TPR"/>
    <property type="match status" value="4"/>
</dbReference>
<evidence type="ECO:0000313" key="5">
    <source>
        <dbReference type="EMBL" id="MBZ2164544.1"/>
    </source>
</evidence>
<dbReference type="PANTHER" id="PTHR44943:SF4">
    <property type="entry name" value="TPR REPEAT-CONTAINING PROTEIN MJ0798"/>
    <property type="match status" value="1"/>
</dbReference>
<dbReference type="EMBL" id="JAIOUQ010000001">
    <property type="protein sequence ID" value="MBZ2164544.1"/>
    <property type="molecule type" value="Genomic_DNA"/>
</dbReference>
<dbReference type="InterPro" id="IPR019734">
    <property type="entry name" value="TPR_rpt"/>
</dbReference>
<feature type="repeat" description="TPR" evidence="3">
    <location>
        <begin position="197"/>
        <end position="230"/>
    </location>
</feature>
<dbReference type="Gene3D" id="1.25.40.10">
    <property type="entry name" value="Tetratricopeptide repeat domain"/>
    <property type="match status" value="3"/>
</dbReference>
<evidence type="ECO:0000313" key="6">
    <source>
        <dbReference type="Proteomes" id="UP000825933"/>
    </source>
</evidence>
<keyword evidence="4" id="KW-0812">Transmembrane</keyword>
<keyword evidence="4" id="KW-1133">Transmembrane helix</keyword>
<feature type="transmembrane region" description="Helical" evidence="4">
    <location>
        <begin position="32"/>
        <end position="52"/>
    </location>
</feature>
<dbReference type="InterPro" id="IPR051685">
    <property type="entry name" value="Ycf3/AcsC/BcsC/TPR_MFPF"/>
</dbReference>
<feature type="repeat" description="TPR" evidence="3">
    <location>
        <begin position="231"/>
        <end position="264"/>
    </location>
</feature>
<evidence type="ECO:0000256" key="2">
    <source>
        <dbReference type="ARBA" id="ARBA00022803"/>
    </source>
</evidence>
<keyword evidence="6" id="KW-1185">Reference proteome</keyword>
<dbReference type="Pfam" id="PF14559">
    <property type="entry name" value="TPR_19"/>
    <property type="match status" value="1"/>
</dbReference>
<feature type="transmembrane region" description="Helical" evidence="4">
    <location>
        <begin position="7"/>
        <end position="26"/>
    </location>
</feature>
<feature type="repeat" description="TPR" evidence="3">
    <location>
        <begin position="265"/>
        <end position="298"/>
    </location>
</feature>
<evidence type="ECO:0000256" key="1">
    <source>
        <dbReference type="ARBA" id="ARBA00022737"/>
    </source>
</evidence>
<dbReference type="SUPFAM" id="SSF48452">
    <property type="entry name" value="TPR-like"/>
    <property type="match status" value="1"/>
</dbReference>
<dbReference type="Proteomes" id="UP000825933">
    <property type="component" value="Unassembled WGS sequence"/>
</dbReference>
<dbReference type="Pfam" id="PF13432">
    <property type="entry name" value="TPR_16"/>
    <property type="match status" value="1"/>
</dbReference>
<comment type="caution">
    <text evidence="5">The sequence shown here is derived from an EMBL/GenBank/DDBJ whole genome shotgun (WGS) entry which is preliminary data.</text>
</comment>
<gene>
    <name evidence="5" type="ORF">K8N75_00550</name>
</gene>
<evidence type="ECO:0000256" key="3">
    <source>
        <dbReference type="PROSITE-ProRule" id="PRU00339"/>
    </source>
</evidence>
<feature type="transmembrane region" description="Helical" evidence="4">
    <location>
        <begin position="64"/>
        <end position="84"/>
    </location>
</feature>
<dbReference type="InterPro" id="IPR011990">
    <property type="entry name" value="TPR-like_helical_dom_sf"/>
</dbReference>
<keyword evidence="1" id="KW-0677">Repeat</keyword>
<dbReference type="RefSeq" id="WP_223790222.1">
    <property type="nucleotide sequence ID" value="NZ_JAIOUQ010000001.1"/>
</dbReference>
<dbReference type="PANTHER" id="PTHR44943">
    <property type="entry name" value="CELLULOSE SYNTHASE OPERON PROTEIN C"/>
    <property type="match status" value="1"/>
</dbReference>